<comment type="caution">
    <text evidence="1">The sequence shown here is derived from an EMBL/GenBank/DDBJ whole genome shotgun (WGS) entry which is preliminary data.</text>
</comment>
<gene>
    <name evidence="1" type="ORF">H6G97_43240</name>
</gene>
<dbReference type="RefSeq" id="WP_190946607.1">
    <property type="nucleotide sequence ID" value="NZ_JACJSI010000335.1"/>
</dbReference>
<evidence type="ECO:0008006" key="3">
    <source>
        <dbReference type="Google" id="ProtNLM"/>
    </source>
</evidence>
<organism evidence="1 2">
    <name type="scientific">Nostoc flagelliforme FACHB-838</name>
    <dbReference type="NCBI Taxonomy" id="2692904"/>
    <lineage>
        <taxon>Bacteria</taxon>
        <taxon>Bacillati</taxon>
        <taxon>Cyanobacteriota</taxon>
        <taxon>Cyanophyceae</taxon>
        <taxon>Nostocales</taxon>
        <taxon>Nostocaceae</taxon>
        <taxon>Nostoc</taxon>
    </lineage>
</organism>
<accession>A0ABR8E290</accession>
<keyword evidence="2" id="KW-1185">Reference proteome</keyword>
<protein>
    <recommendedName>
        <fullName evidence="3">PEP-CTERM sorting domain-containing protein</fullName>
    </recommendedName>
</protein>
<dbReference type="Proteomes" id="UP000623440">
    <property type="component" value="Unassembled WGS sequence"/>
</dbReference>
<evidence type="ECO:0000313" key="1">
    <source>
        <dbReference type="EMBL" id="MBD2535809.1"/>
    </source>
</evidence>
<reference evidence="1 2" key="1">
    <citation type="journal article" date="2020" name="ISME J.">
        <title>Comparative genomics reveals insights into cyanobacterial evolution and habitat adaptation.</title>
        <authorList>
            <person name="Chen M.Y."/>
            <person name="Teng W.K."/>
            <person name="Zhao L."/>
            <person name="Hu C.X."/>
            <person name="Zhou Y.K."/>
            <person name="Han B.P."/>
            <person name="Song L.R."/>
            <person name="Shu W.S."/>
        </authorList>
    </citation>
    <scope>NUCLEOTIDE SEQUENCE [LARGE SCALE GENOMIC DNA]</scope>
    <source>
        <strain evidence="1 2">FACHB-838</strain>
    </source>
</reference>
<dbReference type="EMBL" id="JACJSI010000335">
    <property type="protein sequence ID" value="MBD2535809.1"/>
    <property type="molecule type" value="Genomic_DNA"/>
</dbReference>
<proteinExistence type="predicted"/>
<evidence type="ECO:0000313" key="2">
    <source>
        <dbReference type="Proteomes" id="UP000623440"/>
    </source>
</evidence>
<sequence length="246" mass="26508">MPIFNRTTLTAAFFSLTLTFLTNQTARAQTQDLVSEDKFDAAFIIISPVGAVASHEASNLSFEQTTALLNSNFSLFSNLTLTTVLQQVTSNSYNLNFLLTTGSNAGFIPPEIGLGGQAVNEWRVDIGNFISGINNGIDFLTPVTYNSAQGSWFDDGNLVLETSYLPQLNDSSTTTKFLGQFEVRLNTGDLGAFGNGIDTFALKVNVTTTKQPTQEVPEPSINGVLLISATLGLALARRRKGDKSFS</sequence>
<name>A0ABR8E290_9NOSO</name>